<name>A0AAV1Y1W1_LUPLU</name>
<accession>A0AAV1Y1W1</accession>
<reference evidence="2 3" key="1">
    <citation type="submission" date="2024-03" db="EMBL/GenBank/DDBJ databases">
        <authorList>
            <person name="Martinez-Hernandez J."/>
        </authorList>
    </citation>
    <scope>NUCLEOTIDE SEQUENCE [LARGE SCALE GENOMIC DNA]</scope>
</reference>
<feature type="transmembrane region" description="Helical" evidence="1">
    <location>
        <begin position="6"/>
        <end position="23"/>
    </location>
</feature>
<keyword evidence="1" id="KW-0472">Membrane</keyword>
<sequence length="69" mass="7683">MAAICQIKIGTLISFVVLIAILIKKLDTQRICIPGGHDGGKLEAFNKDSPYLIYNMRSVGKWEEFVEEG</sequence>
<evidence type="ECO:0000256" key="1">
    <source>
        <dbReference type="SAM" id="Phobius"/>
    </source>
</evidence>
<dbReference type="EMBL" id="CAXHTB010000020">
    <property type="protein sequence ID" value="CAL0327588.1"/>
    <property type="molecule type" value="Genomic_DNA"/>
</dbReference>
<dbReference type="AlphaFoldDB" id="A0AAV1Y1W1"/>
<keyword evidence="1" id="KW-0812">Transmembrane</keyword>
<evidence type="ECO:0000313" key="3">
    <source>
        <dbReference type="Proteomes" id="UP001497480"/>
    </source>
</evidence>
<keyword evidence="3" id="KW-1185">Reference proteome</keyword>
<keyword evidence="1" id="KW-1133">Transmembrane helix</keyword>
<comment type="caution">
    <text evidence="2">The sequence shown here is derived from an EMBL/GenBank/DDBJ whole genome shotgun (WGS) entry which is preliminary data.</text>
</comment>
<evidence type="ECO:0000313" key="2">
    <source>
        <dbReference type="EMBL" id="CAL0327588.1"/>
    </source>
</evidence>
<proteinExistence type="predicted"/>
<organism evidence="2 3">
    <name type="scientific">Lupinus luteus</name>
    <name type="common">European yellow lupine</name>
    <dbReference type="NCBI Taxonomy" id="3873"/>
    <lineage>
        <taxon>Eukaryota</taxon>
        <taxon>Viridiplantae</taxon>
        <taxon>Streptophyta</taxon>
        <taxon>Embryophyta</taxon>
        <taxon>Tracheophyta</taxon>
        <taxon>Spermatophyta</taxon>
        <taxon>Magnoliopsida</taxon>
        <taxon>eudicotyledons</taxon>
        <taxon>Gunneridae</taxon>
        <taxon>Pentapetalae</taxon>
        <taxon>rosids</taxon>
        <taxon>fabids</taxon>
        <taxon>Fabales</taxon>
        <taxon>Fabaceae</taxon>
        <taxon>Papilionoideae</taxon>
        <taxon>50 kb inversion clade</taxon>
        <taxon>genistoids sensu lato</taxon>
        <taxon>core genistoids</taxon>
        <taxon>Genisteae</taxon>
        <taxon>Lupinus</taxon>
    </lineage>
</organism>
<protein>
    <submittedName>
        <fullName evidence="2">Uncharacterized protein</fullName>
    </submittedName>
</protein>
<gene>
    <name evidence="2" type="ORF">LLUT_LOCUS28648</name>
</gene>
<dbReference type="Proteomes" id="UP001497480">
    <property type="component" value="Unassembled WGS sequence"/>
</dbReference>